<protein>
    <submittedName>
        <fullName evidence="1">Uncharacterized protein</fullName>
    </submittedName>
</protein>
<gene>
    <name evidence="1" type="ORF">PXEA_LOCUS2620</name>
</gene>
<proteinExistence type="predicted"/>
<comment type="caution">
    <text evidence="1">The sequence shown here is derived from an EMBL/GenBank/DDBJ whole genome shotgun (WGS) entry which is preliminary data.</text>
</comment>
<dbReference type="AlphaFoldDB" id="A0A448WDL7"/>
<reference evidence="1" key="1">
    <citation type="submission" date="2018-11" db="EMBL/GenBank/DDBJ databases">
        <authorList>
            <consortium name="Pathogen Informatics"/>
        </authorList>
    </citation>
    <scope>NUCLEOTIDE SEQUENCE</scope>
</reference>
<organism evidence="1 2">
    <name type="scientific">Protopolystoma xenopodis</name>
    <dbReference type="NCBI Taxonomy" id="117903"/>
    <lineage>
        <taxon>Eukaryota</taxon>
        <taxon>Metazoa</taxon>
        <taxon>Spiralia</taxon>
        <taxon>Lophotrochozoa</taxon>
        <taxon>Platyhelminthes</taxon>
        <taxon>Monogenea</taxon>
        <taxon>Polyopisthocotylea</taxon>
        <taxon>Polystomatidea</taxon>
        <taxon>Polystomatidae</taxon>
        <taxon>Protopolystoma</taxon>
    </lineage>
</organism>
<accession>A0A448WDL7</accession>
<sequence>MSPNSGLVNSSHGNREQCPPLVLCISTVDSEAIPGGDGPHVAYAKKEIIYNDHSQFLMSRPQCDSIANCRFSFGPVLYIQSVATTWQLGFEVLGWPPSR</sequence>
<keyword evidence="2" id="KW-1185">Reference proteome</keyword>
<evidence type="ECO:0000313" key="2">
    <source>
        <dbReference type="Proteomes" id="UP000784294"/>
    </source>
</evidence>
<evidence type="ECO:0000313" key="1">
    <source>
        <dbReference type="EMBL" id="VEL09180.1"/>
    </source>
</evidence>
<name>A0A448WDL7_9PLAT</name>
<dbReference type="EMBL" id="CAAALY010005685">
    <property type="protein sequence ID" value="VEL09180.1"/>
    <property type="molecule type" value="Genomic_DNA"/>
</dbReference>
<dbReference type="Proteomes" id="UP000784294">
    <property type="component" value="Unassembled WGS sequence"/>
</dbReference>